<dbReference type="OrthoDB" id="164087at2"/>
<evidence type="ECO:0000313" key="6">
    <source>
        <dbReference type="Proteomes" id="UP000220527"/>
    </source>
</evidence>
<dbReference type="PANTHER" id="PTHR32347:SF23">
    <property type="entry name" value="BLL5650 PROTEIN"/>
    <property type="match status" value="1"/>
</dbReference>
<comment type="caution">
    <text evidence="5">The sequence shown here is derived from an EMBL/GenBank/DDBJ whole genome shotgun (WGS) entry which is preliminary data.</text>
</comment>
<protein>
    <submittedName>
        <fullName evidence="5">Uncharacterized protein</fullName>
    </submittedName>
</protein>
<dbReference type="Proteomes" id="UP000220527">
    <property type="component" value="Unassembled WGS sequence"/>
</dbReference>
<feature type="signal peptide" evidence="4">
    <location>
        <begin position="1"/>
        <end position="22"/>
    </location>
</feature>
<dbReference type="Gene3D" id="1.10.287.470">
    <property type="entry name" value="Helix hairpin bin"/>
    <property type="match status" value="1"/>
</dbReference>
<dbReference type="Gene3D" id="2.40.30.170">
    <property type="match status" value="1"/>
</dbReference>
<sequence>MRRKIFFTILLASTLLFMGACGQPDAAADATTGSAAVATEPTEIPPVQAPAAVIAEGKVVPASSVSLNFEQPGTVAELFVAEGTMVEAGEPLARLDTRELALRIDQAQVSLEQAQADYDRLLEGATPEQVAAAQAEIARAQGNVRSTQASVTGADLAAAQAELESARARLAQLQAGPKETELASAQATIDQAQANLTSQRDNLSRAKVDAELRLTTAANALRNVQDNYSRIYWENIELDRASSDDLPQARLDAEASALRNVHDAETAMAQAQLALEQAQRAEQSGIAAAEAQVRDAQARYDRLLSPTDADAIAAARAQVASAQARIASLTSGQREGNVAAAQAGVAAAQARLAEIQAAPSDAQLASAAARVRGAEVGLRQAELNLERATLLAPMNGVVAQLNLKVGEVPNQSQAALIIADLSSWQIETEDLSELSIVQVREGDAVTIGFDALPDFTLPGTVSQIKPLGQNRQGDIVYTVVIKPTSWDERLRWNMTATVRIGE</sequence>
<dbReference type="InterPro" id="IPR050465">
    <property type="entry name" value="UPF0194_transport"/>
</dbReference>
<evidence type="ECO:0000256" key="2">
    <source>
        <dbReference type="ARBA" id="ARBA00023054"/>
    </source>
</evidence>
<keyword evidence="4" id="KW-0732">Signal</keyword>
<dbReference type="AlphaFoldDB" id="A0A2A6RMW3"/>
<dbReference type="SUPFAM" id="SSF111369">
    <property type="entry name" value="HlyD-like secretion proteins"/>
    <property type="match status" value="2"/>
</dbReference>
<keyword evidence="6" id="KW-1185">Reference proteome</keyword>
<dbReference type="PANTHER" id="PTHR32347">
    <property type="entry name" value="EFFLUX SYSTEM COMPONENT YKNX-RELATED"/>
    <property type="match status" value="1"/>
</dbReference>
<name>A0A2A6RMW3_9CHLR</name>
<gene>
    <name evidence="5" type="ORF">CJ255_04330</name>
</gene>
<dbReference type="Gene3D" id="2.40.50.100">
    <property type="match status" value="1"/>
</dbReference>
<dbReference type="EMBL" id="NQWI01000012">
    <property type="protein sequence ID" value="PDW04283.1"/>
    <property type="molecule type" value="Genomic_DNA"/>
</dbReference>
<keyword evidence="2 3" id="KW-0175">Coiled coil</keyword>
<organism evidence="5 6">
    <name type="scientific">Candidatus Viridilinea mediisalina</name>
    <dbReference type="NCBI Taxonomy" id="2024553"/>
    <lineage>
        <taxon>Bacteria</taxon>
        <taxon>Bacillati</taxon>
        <taxon>Chloroflexota</taxon>
        <taxon>Chloroflexia</taxon>
        <taxon>Chloroflexales</taxon>
        <taxon>Chloroflexineae</taxon>
        <taxon>Oscillochloridaceae</taxon>
        <taxon>Candidatus Viridilinea</taxon>
    </lineage>
</organism>
<dbReference type="RefSeq" id="WP_097642866.1">
    <property type="nucleotide sequence ID" value="NZ_NQWI01000012.1"/>
</dbReference>
<dbReference type="PROSITE" id="PS51257">
    <property type="entry name" value="PROKAR_LIPOPROTEIN"/>
    <property type="match status" value="1"/>
</dbReference>
<reference evidence="6" key="1">
    <citation type="submission" date="2017-08" db="EMBL/GenBank/DDBJ databases">
        <authorList>
            <person name="Grouzdev D.S."/>
            <person name="Gaisin V.A."/>
            <person name="Rysina M.S."/>
            <person name="Gorlenko V.M."/>
        </authorList>
    </citation>
    <scope>NUCLEOTIDE SEQUENCE [LARGE SCALE GENOMIC DNA]</scope>
    <source>
        <strain evidence="6">Kir15-3F</strain>
    </source>
</reference>
<accession>A0A2A6RMW3</accession>
<dbReference type="GO" id="GO:0030313">
    <property type="term" value="C:cell envelope"/>
    <property type="evidence" value="ECO:0007669"/>
    <property type="project" value="UniProtKB-SubCell"/>
</dbReference>
<comment type="subcellular location">
    <subcellularLocation>
        <location evidence="1">Cell envelope</location>
    </subcellularLocation>
</comment>
<proteinExistence type="predicted"/>
<feature type="coiled-coil region" evidence="3">
    <location>
        <begin position="97"/>
        <end position="209"/>
    </location>
</feature>
<evidence type="ECO:0000313" key="5">
    <source>
        <dbReference type="EMBL" id="PDW04283.1"/>
    </source>
</evidence>
<feature type="chain" id="PRO_5012473072" evidence="4">
    <location>
        <begin position="23"/>
        <end position="502"/>
    </location>
</feature>
<evidence type="ECO:0000256" key="3">
    <source>
        <dbReference type="SAM" id="Coils"/>
    </source>
</evidence>
<evidence type="ECO:0000256" key="4">
    <source>
        <dbReference type="SAM" id="SignalP"/>
    </source>
</evidence>
<evidence type="ECO:0000256" key="1">
    <source>
        <dbReference type="ARBA" id="ARBA00004196"/>
    </source>
</evidence>